<dbReference type="EC" id="1.3.1.98" evidence="16"/>
<protein>
    <recommendedName>
        <fullName evidence="16">UDP-N-acetylenolpyruvoylglucosamine reductase</fullName>
        <ecNumber evidence="16">1.3.1.98</ecNumber>
    </recommendedName>
    <alternativeName>
        <fullName evidence="16">UDP-N-acetylmuramate dehydrogenase</fullName>
    </alternativeName>
</protein>
<evidence type="ECO:0000256" key="11">
    <source>
        <dbReference type="ARBA" id="ARBA00022984"/>
    </source>
</evidence>
<keyword evidence="9 16" id="KW-0521">NADP</keyword>
<keyword evidence="10 16" id="KW-0133">Cell shape</keyword>
<dbReference type="NCBIfam" id="TIGR00179">
    <property type="entry name" value="murB"/>
    <property type="match status" value="1"/>
</dbReference>
<dbReference type="InterPro" id="IPR003170">
    <property type="entry name" value="MurB"/>
</dbReference>
<keyword evidence="11 16" id="KW-0573">Peptidoglycan synthesis</keyword>
<evidence type="ECO:0000256" key="13">
    <source>
        <dbReference type="ARBA" id="ARBA00023306"/>
    </source>
</evidence>
<evidence type="ECO:0000256" key="8">
    <source>
        <dbReference type="ARBA" id="ARBA00022827"/>
    </source>
</evidence>
<dbReference type="InterPro" id="IPR006094">
    <property type="entry name" value="Oxid_FAD_bind_N"/>
</dbReference>
<evidence type="ECO:0000256" key="2">
    <source>
        <dbReference type="ARBA" id="ARBA00003921"/>
    </source>
</evidence>
<gene>
    <name evidence="16" type="primary">murB</name>
    <name evidence="18" type="ORF">EDD68_101224</name>
</gene>
<dbReference type="Gene3D" id="3.30.465.10">
    <property type="match status" value="1"/>
</dbReference>
<evidence type="ECO:0000256" key="7">
    <source>
        <dbReference type="ARBA" id="ARBA00022630"/>
    </source>
</evidence>
<dbReference type="RefSeq" id="WP_132370266.1">
    <property type="nucleotide sequence ID" value="NZ_SMAN01000001.1"/>
</dbReference>
<keyword evidence="14 16" id="KW-0961">Cell wall biogenesis/degradation</keyword>
<reference evidence="18 19" key="1">
    <citation type="submission" date="2019-03" db="EMBL/GenBank/DDBJ databases">
        <title>Genomic Encyclopedia of Type Strains, Phase IV (KMG-IV): sequencing the most valuable type-strain genomes for metagenomic binning, comparative biology and taxonomic classification.</title>
        <authorList>
            <person name="Goeker M."/>
        </authorList>
    </citation>
    <scope>NUCLEOTIDE SEQUENCE [LARGE SCALE GENOMIC DNA]</scope>
    <source>
        <strain evidence="18 19">DSM 25894</strain>
    </source>
</reference>
<dbReference type="HAMAP" id="MF_00037">
    <property type="entry name" value="MurB"/>
    <property type="match status" value="1"/>
</dbReference>
<comment type="similarity">
    <text evidence="16">Belongs to the MurB family.</text>
</comment>
<dbReference type="GO" id="GO:0051301">
    <property type="term" value="P:cell division"/>
    <property type="evidence" value="ECO:0007669"/>
    <property type="project" value="UniProtKB-KW"/>
</dbReference>
<feature type="domain" description="FAD-binding PCMH-type" evidence="17">
    <location>
        <begin position="29"/>
        <end position="211"/>
    </location>
</feature>
<evidence type="ECO:0000256" key="10">
    <source>
        <dbReference type="ARBA" id="ARBA00022960"/>
    </source>
</evidence>
<dbReference type="UniPathway" id="UPA00219"/>
<dbReference type="GO" id="GO:0008360">
    <property type="term" value="P:regulation of cell shape"/>
    <property type="evidence" value="ECO:0007669"/>
    <property type="project" value="UniProtKB-KW"/>
</dbReference>
<accession>A0A4R3NHB9</accession>
<evidence type="ECO:0000313" key="19">
    <source>
        <dbReference type="Proteomes" id="UP000294650"/>
    </source>
</evidence>
<dbReference type="GO" id="GO:0005829">
    <property type="term" value="C:cytosol"/>
    <property type="evidence" value="ECO:0007669"/>
    <property type="project" value="TreeGrafter"/>
</dbReference>
<dbReference type="SUPFAM" id="SSF56194">
    <property type="entry name" value="Uridine diphospho-N-Acetylenolpyruvylglucosamine reductase, MurB, C-terminal domain"/>
    <property type="match status" value="1"/>
</dbReference>
<keyword evidence="13 16" id="KW-0131">Cell cycle</keyword>
<keyword evidence="19" id="KW-1185">Reference proteome</keyword>
<evidence type="ECO:0000259" key="17">
    <source>
        <dbReference type="PROSITE" id="PS51387"/>
    </source>
</evidence>
<keyword evidence="5 16" id="KW-0963">Cytoplasm</keyword>
<dbReference type="Gene3D" id="3.90.78.10">
    <property type="entry name" value="UDP-N-acetylenolpyruvoylglucosamine reductase, C-terminal domain"/>
    <property type="match status" value="1"/>
</dbReference>
<evidence type="ECO:0000256" key="6">
    <source>
        <dbReference type="ARBA" id="ARBA00022618"/>
    </source>
</evidence>
<keyword evidence="7 16" id="KW-0285">Flavoprotein</keyword>
<organism evidence="18 19">
    <name type="scientific">Melghiribacillus thermohalophilus</name>
    <dbReference type="NCBI Taxonomy" id="1324956"/>
    <lineage>
        <taxon>Bacteria</taxon>
        <taxon>Bacillati</taxon>
        <taxon>Bacillota</taxon>
        <taxon>Bacilli</taxon>
        <taxon>Bacillales</taxon>
        <taxon>Bacillaceae</taxon>
        <taxon>Melghiribacillus</taxon>
    </lineage>
</organism>
<dbReference type="InterPro" id="IPR036318">
    <property type="entry name" value="FAD-bd_PCMH-like_sf"/>
</dbReference>
<keyword evidence="12 16" id="KW-0560">Oxidoreductase</keyword>
<dbReference type="Proteomes" id="UP000294650">
    <property type="component" value="Unassembled WGS sequence"/>
</dbReference>
<evidence type="ECO:0000256" key="3">
    <source>
        <dbReference type="ARBA" id="ARBA00004496"/>
    </source>
</evidence>
<comment type="function">
    <text evidence="2 16">Cell wall formation.</text>
</comment>
<dbReference type="EMBL" id="SMAN01000001">
    <property type="protein sequence ID" value="TCT26868.1"/>
    <property type="molecule type" value="Genomic_DNA"/>
</dbReference>
<keyword evidence="6 16" id="KW-0132">Cell division</keyword>
<dbReference type="InterPro" id="IPR016166">
    <property type="entry name" value="FAD-bd_PCMH"/>
</dbReference>
<evidence type="ECO:0000313" key="18">
    <source>
        <dbReference type="EMBL" id="TCT26868.1"/>
    </source>
</evidence>
<sequence>MEQIKHQLESHQVGKVALNEPLNKHTTIKIGGPADIFIEPGGIEQLRKTLDLLKKHHIPVRVIGRGSNLLIPDEGIRGAVIKIGSGMDHIEEMGSTIRVGAGYPLVKLAAVMSRKGKKGLAFAGGIPGSVGGAVYMNAGAHGSDISKILSRAHILFPDGTLQWLSNEEMKFSYRTSVLQKEKRGYCVEADFHLEEGDPGTLTAEMKQFKDYRKKTQPWSHPCAGSIFRNPLPHYAGKLVEEAGLKGYTIGGAQISELHGNFIVNTGTATYKDVLSLIRHVQSTIKEKFSIEMETEVEIVT</sequence>
<dbReference type="OrthoDB" id="9804753at2"/>
<evidence type="ECO:0000256" key="12">
    <source>
        <dbReference type="ARBA" id="ARBA00023002"/>
    </source>
</evidence>
<evidence type="ECO:0000256" key="1">
    <source>
        <dbReference type="ARBA" id="ARBA00001974"/>
    </source>
</evidence>
<dbReference type="GO" id="GO:0009252">
    <property type="term" value="P:peptidoglycan biosynthetic process"/>
    <property type="evidence" value="ECO:0007669"/>
    <property type="project" value="UniProtKB-UniRule"/>
</dbReference>
<dbReference type="Pfam" id="PF01565">
    <property type="entry name" value="FAD_binding_4"/>
    <property type="match status" value="1"/>
</dbReference>
<comment type="pathway">
    <text evidence="4 16">Cell wall biogenesis; peptidoglycan biosynthesis.</text>
</comment>
<feature type="active site" evidence="16">
    <location>
        <position position="295"/>
    </location>
</feature>
<dbReference type="Gene3D" id="3.30.43.10">
    <property type="entry name" value="Uridine Diphospho-n-acetylenolpyruvylglucosamine Reductase, domain 2"/>
    <property type="match status" value="1"/>
</dbReference>
<dbReference type="GO" id="GO:0071555">
    <property type="term" value="P:cell wall organization"/>
    <property type="evidence" value="ECO:0007669"/>
    <property type="project" value="UniProtKB-KW"/>
</dbReference>
<evidence type="ECO:0000256" key="5">
    <source>
        <dbReference type="ARBA" id="ARBA00022490"/>
    </source>
</evidence>
<dbReference type="PANTHER" id="PTHR21071:SF5">
    <property type="entry name" value="UDP-N-ACETYLENOLPYRUVOYLGLUCOSAMINE REDUCTASE"/>
    <property type="match status" value="1"/>
</dbReference>
<dbReference type="PROSITE" id="PS51387">
    <property type="entry name" value="FAD_PCMH"/>
    <property type="match status" value="1"/>
</dbReference>
<feature type="active site" evidence="16">
    <location>
        <position position="174"/>
    </location>
</feature>
<name>A0A4R3NHB9_9BACI</name>
<dbReference type="PANTHER" id="PTHR21071">
    <property type="entry name" value="UDP-N-ACETYLENOLPYRUVOYLGLUCOSAMINE REDUCTASE"/>
    <property type="match status" value="1"/>
</dbReference>
<comment type="subcellular location">
    <subcellularLocation>
        <location evidence="3 16">Cytoplasm</location>
    </subcellularLocation>
</comment>
<comment type="catalytic activity">
    <reaction evidence="15 16">
        <text>UDP-N-acetyl-alpha-D-muramate + NADP(+) = UDP-N-acetyl-3-O-(1-carboxyvinyl)-alpha-D-glucosamine + NADPH + H(+)</text>
        <dbReference type="Rhea" id="RHEA:12248"/>
        <dbReference type="ChEBI" id="CHEBI:15378"/>
        <dbReference type="ChEBI" id="CHEBI:57783"/>
        <dbReference type="ChEBI" id="CHEBI:58349"/>
        <dbReference type="ChEBI" id="CHEBI:68483"/>
        <dbReference type="ChEBI" id="CHEBI:70757"/>
        <dbReference type="EC" id="1.3.1.98"/>
    </reaction>
</comment>
<evidence type="ECO:0000256" key="9">
    <source>
        <dbReference type="ARBA" id="ARBA00022857"/>
    </source>
</evidence>
<comment type="cofactor">
    <cofactor evidence="1 16">
        <name>FAD</name>
        <dbReference type="ChEBI" id="CHEBI:57692"/>
    </cofactor>
</comment>
<dbReference type="GO" id="GO:0008762">
    <property type="term" value="F:UDP-N-acetylmuramate dehydrogenase activity"/>
    <property type="evidence" value="ECO:0007669"/>
    <property type="project" value="UniProtKB-UniRule"/>
</dbReference>
<evidence type="ECO:0000256" key="15">
    <source>
        <dbReference type="ARBA" id="ARBA00048914"/>
    </source>
</evidence>
<dbReference type="InterPro" id="IPR011601">
    <property type="entry name" value="MurB_C"/>
</dbReference>
<comment type="caution">
    <text evidence="18">The sequence shown here is derived from an EMBL/GenBank/DDBJ whole genome shotgun (WGS) entry which is preliminary data.</text>
</comment>
<proteinExistence type="inferred from homology"/>
<dbReference type="AlphaFoldDB" id="A0A4R3NHB9"/>
<dbReference type="Pfam" id="PF02873">
    <property type="entry name" value="MurB_C"/>
    <property type="match status" value="1"/>
</dbReference>
<evidence type="ECO:0000256" key="16">
    <source>
        <dbReference type="HAMAP-Rule" id="MF_00037"/>
    </source>
</evidence>
<feature type="active site" description="Proton donor" evidence="16">
    <location>
        <position position="225"/>
    </location>
</feature>
<dbReference type="InterPro" id="IPR036635">
    <property type="entry name" value="MurB_C_sf"/>
</dbReference>
<dbReference type="InterPro" id="IPR016167">
    <property type="entry name" value="FAD-bd_PCMH_sub1"/>
</dbReference>
<dbReference type="GO" id="GO:0071949">
    <property type="term" value="F:FAD binding"/>
    <property type="evidence" value="ECO:0007669"/>
    <property type="project" value="InterPro"/>
</dbReference>
<dbReference type="InterPro" id="IPR016169">
    <property type="entry name" value="FAD-bd_PCMH_sub2"/>
</dbReference>
<evidence type="ECO:0000256" key="14">
    <source>
        <dbReference type="ARBA" id="ARBA00023316"/>
    </source>
</evidence>
<keyword evidence="8 16" id="KW-0274">FAD</keyword>
<dbReference type="SUPFAM" id="SSF56176">
    <property type="entry name" value="FAD-binding/transporter-associated domain-like"/>
    <property type="match status" value="1"/>
</dbReference>
<dbReference type="NCBIfam" id="NF010480">
    <property type="entry name" value="PRK13905.1"/>
    <property type="match status" value="1"/>
</dbReference>
<evidence type="ECO:0000256" key="4">
    <source>
        <dbReference type="ARBA" id="ARBA00004752"/>
    </source>
</evidence>